<reference evidence="3" key="1">
    <citation type="submission" date="2016-06" db="UniProtKB">
        <authorList>
            <consortium name="WormBaseParasite"/>
        </authorList>
    </citation>
    <scope>IDENTIFICATION</scope>
</reference>
<dbReference type="Proteomes" id="UP000272942">
    <property type="component" value="Unassembled WGS sequence"/>
</dbReference>
<dbReference type="EMBL" id="UZAN01042960">
    <property type="protein sequence ID" value="VDP77234.1"/>
    <property type="molecule type" value="Genomic_DNA"/>
</dbReference>
<evidence type="ECO:0000313" key="3">
    <source>
        <dbReference type="WBParaSite" id="ECPE_0000605301-mRNA-1"/>
    </source>
</evidence>
<dbReference type="WBParaSite" id="ECPE_0000605301-mRNA-1">
    <property type="protein sequence ID" value="ECPE_0000605301-mRNA-1"/>
    <property type="gene ID" value="ECPE_0000605301"/>
</dbReference>
<evidence type="ECO:0000313" key="2">
    <source>
        <dbReference type="Proteomes" id="UP000272942"/>
    </source>
</evidence>
<keyword evidence="2" id="KW-1185">Reference proteome</keyword>
<evidence type="ECO:0000313" key="1">
    <source>
        <dbReference type="EMBL" id="VDP77234.1"/>
    </source>
</evidence>
<proteinExistence type="predicted"/>
<sequence>MSDPLLISVSGQPMLPEVPTLWGHVPMAHMEDINTLSWHPDCERHVESDPVNLGKTKRLCTAGDDGIIRFWSIPLAITANGSEVEVD</sequence>
<dbReference type="AlphaFoldDB" id="A0A183AGF5"/>
<organism evidence="3">
    <name type="scientific">Echinostoma caproni</name>
    <dbReference type="NCBI Taxonomy" id="27848"/>
    <lineage>
        <taxon>Eukaryota</taxon>
        <taxon>Metazoa</taxon>
        <taxon>Spiralia</taxon>
        <taxon>Lophotrochozoa</taxon>
        <taxon>Platyhelminthes</taxon>
        <taxon>Trematoda</taxon>
        <taxon>Digenea</taxon>
        <taxon>Plagiorchiida</taxon>
        <taxon>Echinostomata</taxon>
        <taxon>Echinostomatoidea</taxon>
        <taxon>Echinostomatidae</taxon>
        <taxon>Echinostoma</taxon>
    </lineage>
</organism>
<name>A0A183AGF5_9TREM</name>
<dbReference type="InterPro" id="IPR015943">
    <property type="entry name" value="WD40/YVTN_repeat-like_dom_sf"/>
</dbReference>
<dbReference type="Gene3D" id="2.130.10.10">
    <property type="entry name" value="YVTN repeat-like/Quinoprotein amine dehydrogenase"/>
    <property type="match status" value="1"/>
</dbReference>
<accession>A0A183AGF5</accession>
<dbReference type="OrthoDB" id="63070at2759"/>
<protein>
    <submittedName>
        <fullName evidence="3">WD_REPEATS_REGION domain-containing protein</fullName>
    </submittedName>
</protein>
<gene>
    <name evidence="1" type="ORF">ECPE_LOCUS6040</name>
</gene>
<reference evidence="1 2" key="2">
    <citation type="submission" date="2018-11" db="EMBL/GenBank/DDBJ databases">
        <authorList>
            <consortium name="Pathogen Informatics"/>
        </authorList>
    </citation>
    <scope>NUCLEOTIDE SEQUENCE [LARGE SCALE GENOMIC DNA]</scope>
    <source>
        <strain evidence="1 2">Egypt</strain>
    </source>
</reference>